<gene>
    <name evidence="2" type="ordered locus">Galf_1155</name>
</gene>
<feature type="transmembrane region" description="Helical" evidence="1">
    <location>
        <begin position="428"/>
        <end position="449"/>
    </location>
</feature>
<feature type="transmembrane region" description="Helical" evidence="1">
    <location>
        <begin position="337"/>
        <end position="356"/>
    </location>
</feature>
<dbReference type="Gene3D" id="3.30.70.1430">
    <property type="entry name" value="Multidrug efflux transporter AcrB pore domain"/>
    <property type="match status" value="2"/>
</dbReference>
<dbReference type="GO" id="GO:0042910">
    <property type="term" value="F:xenobiotic transmembrane transporter activity"/>
    <property type="evidence" value="ECO:0007669"/>
    <property type="project" value="TreeGrafter"/>
</dbReference>
<dbReference type="SUPFAM" id="SSF82693">
    <property type="entry name" value="Multidrug efflux transporter AcrB pore domain, PN1, PN2, PC1 and PC2 subdomains"/>
    <property type="match status" value="2"/>
</dbReference>
<dbReference type="SUPFAM" id="SSF82714">
    <property type="entry name" value="Multidrug efflux transporter AcrB TolC docking domain, DN and DC subdomains"/>
    <property type="match status" value="2"/>
</dbReference>
<name>D9SF86_GALCS</name>
<evidence type="ECO:0000313" key="3">
    <source>
        <dbReference type="Proteomes" id="UP000001235"/>
    </source>
</evidence>
<dbReference type="Gene3D" id="3.30.70.1320">
    <property type="entry name" value="Multidrug efflux transporter AcrB pore domain like"/>
    <property type="match status" value="1"/>
</dbReference>
<feature type="transmembrane region" description="Helical" evidence="1">
    <location>
        <begin position="982"/>
        <end position="1007"/>
    </location>
</feature>
<dbReference type="EMBL" id="CP002159">
    <property type="protein sequence ID" value="ADL55183.1"/>
    <property type="molecule type" value="Genomic_DNA"/>
</dbReference>
<dbReference type="PANTHER" id="PTHR32063">
    <property type="match status" value="1"/>
</dbReference>
<dbReference type="Gene3D" id="3.30.2090.10">
    <property type="entry name" value="Multidrug efflux transporter AcrB TolC docking domain, DN and DC subdomains"/>
    <property type="match status" value="2"/>
</dbReference>
<dbReference type="AlphaFoldDB" id="D9SF86"/>
<accession>D9SF86</accession>
<keyword evidence="3" id="KW-1185">Reference proteome</keyword>
<feature type="transmembrane region" description="Helical" evidence="1">
    <location>
        <begin position="908"/>
        <end position="930"/>
    </location>
</feature>
<feature type="transmembrane region" description="Helical" evidence="1">
    <location>
        <begin position="856"/>
        <end position="875"/>
    </location>
</feature>
<sequence length="1013" mass="111064">MKDFNLSAWALKHQALLMYALSALLLAGLFSYTQLAKKEDPDFTFKVMTVTLAWPGASAREIEQQVTDRVERKLQETHWLDNVSSYSKAGEAVIFVTLRDSMPPAELEHSWNQVRKALSDLRRDLPDGVGDPVINDNFGETYASIYAFTSNSLSNAQLAAEAGKVREELLRIKNVSKIKLLGVQQEKIYIEFSSKKMAALGIDPLLIATALTAQNAMEPAGELLAHDNITRLRVSGDFSSVKSIQDIGIKAGGKIHRLGDVCHVYRSYADPAEFKMRTQGRDAISLAISMAPEGNVTSLGLALDSEFIRIKKLLPADVTVHQISNQPAVVKKSISEFMSALLEALAIVLAVSFLSLGLRAGLVVGLSIPLVLAGTFLLMELFGIDLQRVSLGALIIALGLLVDDAMIAVEMMKVKLEQGYSKLHAASFAYTSTAFPMLTGTLITAAAFLPVGLAKSSAGEYTFSICAVVTIALLVSWLVAVVFTPFIGYRLLKAADAPTADHYREGFYARFRVLVEGCLDHRKSVLALTTLLFVMAVAGFSKVEQEFFPPSERPELLMDIWLPEGTPFSTTERIALAVEKELQNDVNIINYTSYLGGSTPRFYLPLDLPLPSVNYAQIVITSKDSSAREIVLKRLRKMIDTDYPDSGLRISRLENGPPVGYPVQFRVVGTDPEKLREIAQQVAGVVKKNPDTKNVILDSNEKIHILNVEVDQEKGRSHGLSSQEISRNLQAFLSGLSVTSLREAEKRIEIIARAESAERGDPASLSQLNLYSEHGKSVPLNQIAKISEKEEDGIIWRMNRRPVVTVRADVPDDVRAPDVSAAIDSQLAGIRATLPAGYRIEAGGAMEDSSKAQDSIIEILPLMGFLIITLLMLQLKQYKQVTLALLTAPLGIIGVTASLLAFNVPFGFVAMLGMISLSGMIMRNSVILLNQITQDLDEGMEHWDAIVESTVRRFRPIMLTAAAAILAMIPLTRSVFWGPMAIVIMGGLLVATLLTLFYLPALYATWFKVQRPR</sequence>
<feature type="transmembrane region" description="Helical" evidence="1">
    <location>
        <begin position="957"/>
        <end position="976"/>
    </location>
</feature>
<protein>
    <submittedName>
        <fullName evidence="2">Acriflavin resistance protein</fullName>
    </submittedName>
</protein>
<keyword evidence="1" id="KW-0472">Membrane</keyword>
<dbReference type="PRINTS" id="PR00702">
    <property type="entry name" value="ACRIFLAVINRP"/>
</dbReference>
<dbReference type="STRING" id="395494.Galf_1155"/>
<dbReference type="Pfam" id="PF00873">
    <property type="entry name" value="ACR_tran"/>
    <property type="match status" value="1"/>
</dbReference>
<dbReference type="Proteomes" id="UP000001235">
    <property type="component" value="Chromosome"/>
</dbReference>
<dbReference type="RefSeq" id="WP_013293122.1">
    <property type="nucleotide sequence ID" value="NC_014394.1"/>
</dbReference>
<dbReference type="KEGG" id="gca:Galf_1155"/>
<dbReference type="eggNOG" id="COG0841">
    <property type="taxonomic scope" value="Bacteria"/>
</dbReference>
<dbReference type="GO" id="GO:0005886">
    <property type="term" value="C:plasma membrane"/>
    <property type="evidence" value="ECO:0007669"/>
    <property type="project" value="TreeGrafter"/>
</dbReference>
<feature type="transmembrane region" description="Helical" evidence="1">
    <location>
        <begin position="461"/>
        <end position="483"/>
    </location>
</feature>
<dbReference type="HOGENOM" id="CLU_002755_1_2_4"/>
<dbReference type="PANTHER" id="PTHR32063:SF18">
    <property type="entry name" value="CATION EFFLUX SYSTEM PROTEIN"/>
    <property type="match status" value="1"/>
</dbReference>
<proteinExistence type="predicted"/>
<keyword evidence="1" id="KW-0812">Transmembrane</keyword>
<feature type="transmembrane region" description="Helical" evidence="1">
    <location>
        <begin position="389"/>
        <end position="407"/>
    </location>
</feature>
<dbReference type="InterPro" id="IPR001036">
    <property type="entry name" value="Acrflvin-R"/>
</dbReference>
<dbReference type="OrthoDB" id="9757940at2"/>
<dbReference type="SUPFAM" id="SSF82866">
    <property type="entry name" value="Multidrug efflux transporter AcrB transmembrane domain"/>
    <property type="match status" value="2"/>
</dbReference>
<feature type="transmembrane region" description="Helical" evidence="1">
    <location>
        <begin position="882"/>
        <end position="902"/>
    </location>
</feature>
<organism evidence="2 3">
    <name type="scientific">Gallionella capsiferriformans (strain ES-2)</name>
    <name type="common">Gallionella ferruginea capsiferriformans (strain ES-2)</name>
    <dbReference type="NCBI Taxonomy" id="395494"/>
    <lineage>
        <taxon>Bacteria</taxon>
        <taxon>Pseudomonadati</taxon>
        <taxon>Pseudomonadota</taxon>
        <taxon>Betaproteobacteria</taxon>
        <taxon>Nitrosomonadales</taxon>
        <taxon>Gallionellaceae</taxon>
        <taxon>Gallionella</taxon>
    </lineage>
</organism>
<dbReference type="Gene3D" id="1.20.1640.10">
    <property type="entry name" value="Multidrug efflux transporter AcrB transmembrane domain"/>
    <property type="match status" value="2"/>
</dbReference>
<reference evidence="2 3" key="1">
    <citation type="submission" date="2010-08" db="EMBL/GenBank/DDBJ databases">
        <title>Complete sequence of Gallionella capsiferriformans ES-2.</title>
        <authorList>
            <consortium name="US DOE Joint Genome Institute"/>
            <person name="Lucas S."/>
            <person name="Copeland A."/>
            <person name="Lapidus A."/>
            <person name="Cheng J.-F."/>
            <person name="Bruce D."/>
            <person name="Goodwin L."/>
            <person name="Pitluck S."/>
            <person name="Chertkov O."/>
            <person name="Davenport K.W."/>
            <person name="Detter J.C."/>
            <person name="Han C."/>
            <person name="Tapia R."/>
            <person name="Land M."/>
            <person name="Hauser L."/>
            <person name="Chang Y.-J."/>
            <person name="Jeffries C."/>
            <person name="Kyrpides N."/>
            <person name="Ivanova N."/>
            <person name="Mikhailova N."/>
            <person name="Shelobolina E.S."/>
            <person name="Picardal F."/>
            <person name="Roden E."/>
            <person name="Emerson D."/>
            <person name="Woyke T."/>
        </authorList>
    </citation>
    <scope>NUCLEOTIDE SEQUENCE [LARGE SCALE GENOMIC DNA]</scope>
    <source>
        <strain evidence="2 3">ES-2</strain>
    </source>
</reference>
<evidence type="ECO:0000256" key="1">
    <source>
        <dbReference type="SAM" id="Phobius"/>
    </source>
</evidence>
<dbReference type="InterPro" id="IPR027463">
    <property type="entry name" value="AcrB_DN_DC_subdom"/>
</dbReference>
<evidence type="ECO:0000313" key="2">
    <source>
        <dbReference type="EMBL" id="ADL55183.1"/>
    </source>
</evidence>
<keyword evidence="1" id="KW-1133">Transmembrane helix</keyword>
<dbReference type="Gene3D" id="3.30.70.1440">
    <property type="entry name" value="Multidrug efflux transporter AcrB pore domain"/>
    <property type="match status" value="1"/>
</dbReference>
<feature type="transmembrane region" description="Helical" evidence="1">
    <location>
        <begin position="363"/>
        <end position="383"/>
    </location>
</feature>